<evidence type="ECO:0000313" key="4">
    <source>
        <dbReference type="Proteomes" id="UP001152797"/>
    </source>
</evidence>
<comment type="caution">
    <text evidence="1">The sequence shown here is derived from an EMBL/GenBank/DDBJ whole genome shotgun (WGS) entry which is preliminary data.</text>
</comment>
<dbReference type="EMBL" id="CAMXCT010001394">
    <property type="protein sequence ID" value="CAI3989678.1"/>
    <property type="molecule type" value="Genomic_DNA"/>
</dbReference>
<dbReference type="AlphaFoldDB" id="A0A9P1CFF1"/>
<evidence type="ECO:0000313" key="3">
    <source>
        <dbReference type="EMBL" id="CAL4776990.1"/>
    </source>
</evidence>
<name>A0A9P1CFF1_9DINO</name>
<keyword evidence="4" id="KW-1185">Reference proteome</keyword>
<evidence type="ECO:0000313" key="2">
    <source>
        <dbReference type="EMBL" id="CAL1143053.1"/>
    </source>
</evidence>
<accession>A0A9P1CFF1</accession>
<reference evidence="1" key="1">
    <citation type="submission" date="2022-10" db="EMBL/GenBank/DDBJ databases">
        <authorList>
            <person name="Chen Y."/>
            <person name="Dougan E. K."/>
            <person name="Chan C."/>
            <person name="Rhodes N."/>
            <person name="Thang M."/>
        </authorList>
    </citation>
    <scope>NUCLEOTIDE SEQUENCE</scope>
</reference>
<protein>
    <submittedName>
        <fullName evidence="3">GAR domain-containing protein</fullName>
    </submittedName>
</protein>
<reference evidence="2" key="2">
    <citation type="submission" date="2024-04" db="EMBL/GenBank/DDBJ databases">
        <authorList>
            <person name="Chen Y."/>
            <person name="Shah S."/>
            <person name="Dougan E. K."/>
            <person name="Thang M."/>
            <person name="Chan C."/>
        </authorList>
    </citation>
    <scope>NUCLEOTIDE SEQUENCE [LARGE SCALE GENOMIC DNA]</scope>
</reference>
<sequence length="170" mass="19152">MPEEPRPKALWILNRLSADLQSARMWPVRLAHLKHQESLCKSFQGHADELERSFHQLARQTANKEIDPADVGALQAACELAIQRMTLYEEDAVEANTLVKASTKVSSKDPCKTLHTNNPNVSTLLWAQVLTIRMQSNNLIWGKCHKCISLGPTLNIIMIQLVAKFAQKMI</sequence>
<evidence type="ECO:0000313" key="1">
    <source>
        <dbReference type="EMBL" id="CAI3989678.1"/>
    </source>
</evidence>
<dbReference type="EMBL" id="CAMXCT030001394">
    <property type="protein sequence ID" value="CAL4776990.1"/>
    <property type="molecule type" value="Genomic_DNA"/>
</dbReference>
<gene>
    <name evidence="1" type="ORF">C1SCF055_LOCUS16733</name>
</gene>
<dbReference type="EMBL" id="CAMXCT020001394">
    <property type="protein sequence ID" value="CAL1143053.1"/>
    <property type="molecule type" value="Genomic_DNA"/>
</dbReference>
<organism evidence="1">
    <name type="scientific">Cladocopium goreaui</name>
    <dbReference type="NCBI Taxonomy" id="2562237"/>
    <lineage>
        <taxon>Eukaryota</taxon>
        <taxon>Sar</taxon>
        <taxon>Alveolata</taxon>
        <taxon>Dinophyceae</taxon>
        <taxon>Suessiales</taxon>
        <taxon>Symbiodiniaceae</taxon>
        <taxon>Cladocopium</taxon>
    </lineage>
</organism>
<proteinExistence type="predicted"/>
<dbReference type="Proteomes" id="UP001152797">
    <property type="component" value="Unassembled WGS sequence"/>
</dbReference>